<dbReference type="Proteomes" id="UP000051487">
    <property type="component" value="Unassembled WGS sequence"/>
</dbReference>
<keyword evidence="3" id="KW-0808">Transferase</keyword>
<dbReference type="InterPro" id="IPR006083">
    <property type="entry name" value="PRK/URK"/>
</dbReference>
<feature type="domain" description="Phosphoribulokinase/uridine kinase" evidence="2">
    <location>
        <begin position="320"/>
        <end position="476"/>
    </location>
</feature>
<dbReference type="PANTHER" id="PTHR10285">
    <property type="entry name" value="URIDINE KINASE"/>
    <property type="match status" value="1"/>
</dbReference>
<comment type="caution">
    <text evidence="3">The sequence shown here is derived from an EMBL/GenBank/DDBJ whole genome shotgun (WGS) entry which is preliminary data.</text>
</comment>
<dbReference type="AlphaFoldDB" id="A0AAN4PH82"/>
<sequence>MATTYAYERFPFHEPGSGPDSHFTTPESSVIRNSTAYESHHNDGLQRSSMGKCLLQWFWSTLMIDGPSTQDSQAKSSDLRHGKNHAQKRKGSTFTTQETSTAEQSRDDTDEENPAYSMLLCGTVTKDDEEIEPVSSIATRNRSSNTNAFAAANLDNVIAREYLLRTSGEIHLDPGTCMQRRLDLSPDIHDSFSEKGAIGVPEQNGDRQDDSFRLYASPFSSPLPRSSMPRHDLPRAHDTPQTINYMKKSFVAVRLTSSASIRITTEEERSLHVAVGALLQTHTRVTPRSDHKYKMEVEYTRLAETIRQKANAHSKKRFLVAIAGIPGSGKTTTAAAVARLLNTSSPKRTTLLSMDGFHLSRATLDRLPNREEAYIRRGAPWTFDAARFVQFIRRLRNWADSTPCASAETIYAPSFDHEAKDPVENGIAITDDAEIVIIEGNYLLLDEPEWREVAALVDYRVFVESDLQVARERVARRHVLAGIEKTLADAFRRVDSNDYLNAVTIREKLIAPDLVVHSVTEPTC</sequence>
<name>A0AAN4PH82_ASPLE</name>
<keyword evidence="3" id="KW-0418">Kinase</keyword>
<feature type="compositionally biased region" description="Basic residues" evidence="1">
    <location>
        <begin position="82"/>
        <end position="91"/>
    </location>
</feature>
<reference evidence="3 4" key="1">
    <citation type="submission" date="2015-11" db="EMBL/GenBank/DDBJ databases">
        <title>Aspergillus lentulus strain IFM 54703T.</title>
        <authorList>
            <person name="Kusuya Y."/>
            <person name="Sakai K."/>
            <person name="Kamei K."/>
            <person name="Takahashi H."/>
            <person name="Yaguchi T."/>
        </authorList>
    </citation>
    <scope>NUCLEOTIDE SEQUENCE [LARGE SCALE GENOMIC DNA]</scope>
    <source>
        <strain evidence="3 4">IFM 54703</strain>
    </source>
</reference>
<dbReference type="InterPro" id="IPR027417">
    <property type="entry name" value="P-loop_NTPase"/>
</dbReference>
<dbReference type="Pfam" id="PF00485">
    <property type="entry name" value="PRK"/>
    <property type="match status" value="1"/>
</dbReference>
<evidence type="ECO:0000259" key="2">
    <source>
        <dbReference type="Pfam" id="PF00485"/>
    </source>
</evidence>
<evidence type="ECO:0000256" key="1">
    <source>
        <dbReference type="SAM" id="MobiDB-lite"/>
    </source>
</evidence>
<dbReference type="GO" id="GO:0005524">
    <property type="term" value="F:ATP binding"/>
    <property type="evidence" value="ECO:0007669"/>
    <property type="project" value="InterPro"/>
</dbReference>
<accession>A0AAN4PH82</accession>
<gene>
    <name evidence="3" type="ORF">ALT_3667</name>
</gene>
<dbReference type="GO" id="GO:0016301">
    <property type="term" value="F:kinase activity"/>
    <property type="evidence" value="ECO:0007669"/>
    <property type="project" value="UniProtKB-KW"/>
</dbReference>
<organism evidence="3 4">
    <name type="scientific">Aspergillus lentulus</name>
    <dbReference type="NCBI Taxonomy" id="293939"/>
    <lineage>
        <taxon>Eukaryota</taxon>
        <taxon>Fungi</taxon>
        <taxon>Dikarya</taxon>
        <taxon>Ascomycota</taxon>
        <taxon>Pezizomycotina</taxon>
        <taxon>Eurotiomycetes</taxon>
        <taxon>Eurotiomycetidae</taxon>
        <taxon>Eurotiales</taxon>
        <taxon>Aspergillaceae</taxon>
        <taxon>Aspergillus</taxon>
        <taxon>Aspergillus subgen. Fumigati</taxon>
    </lineage>
</organism>
<protein>
    <submittedName>
        <fullName evidence="3">Uridine kinase C227.14</fullName>
    </submittedName>
</protein>
<feature type="compositionally biased region" description="Polar residues" evidence="1">
    <location>
        <begin position="92"/>
        <end position="103"/>
    </location>
</feature>
<dbReference type="SUPFAM" id="SSF52540">
    <property type="entry name" value="P-loop containing nucleoside triphosphate hydrolases"/>
    <property type="match status" value="1"/>
</dbReference>
<evidence type="ECO:0000313" key="4">
    <source>
        <dbReference type="Proteomes" id="UP000051487"/>
    </source>
</evidence>
<dbReference type="EMBL" id="BCLY01000008">
    <property type="protein sequence ID" value="GAQ06346.1"/>
    <property type="molecule type" value="Genomic_DNA"/>
</dbReference>
<feature type="region of interest" description="Disordered" evidence="1">
    <location>
        <begin position="1"/>
        <end position="27"/>
    </location>
</feature>
<feature type="region of interest" description="Disordered" evidence="1">
    <location>
        <begin position="193"/>
        <end position="212"/>
    </location>
</feature>
<proteinExistence type="predicted"/>
<evidence type="ECO:0000313" key="3">
    <source>
        <dbReference type="EMBL" id="GAQ06346.1"/>
    </source>
</evidence>
<dbReference type="Gene3D" id="3.40.50.300">
    <property type="entry name" value="P-loop containing nucleotide triphosphate hydrolases"/>
    <property type="match status" value="2"/>
</dbReference>
<feature type="region of interest" description="Disordered" evidence="1">
    <location>
        <begin position="69"/>
        <end position="113"/>
    </location>
</feature>